<dbReference type="InterPro" id="IPR000524">
    <property type="entry name" value="Tscrpt_reg_HTH_GntR"/>
</dbReference>
<dbReference type="SUPFAM" id="SSF46785">
    <property type="entry name" value="Winged helix' DNA-binding domain"/>
    <property type="match status" value="1"/>
</dbReference>
<dbReference type="Gene3D" id="1.10.10.10">
    <property type="entry name" value="Winged helix-like DNA-binding domain superfamily/Winged helix DNA-binding domain"/>
    <property type="match status" value="1"/>
</dbReference>
<dbReference type="PROSITE" id="PS50949">
    <property type="entry name" value="HTH_GNTR"/>
    <property type="match status" value="1"/>
</dbReference>
<evidence type="ECO:0000256" key="3">
    <source>
        <dbReference type="ARBA" id="ARBA00023163"/>
    </source>
</evidence>
<dbReference type="Pfam" id="PF07729">
    <property type="entry name" value="FCD"/>
    <property type="match status" value="1"/>
</dbReference>
<protein>
    <submittedName>
        <fullName evidence="5">DNA-binding FadR family transcriptional regulator</fullName>
    </submittedName>
</protein>
<evidence type="ECO:0000313" key="6">
    <source>
        <dbReference type="Proteomes" id="UP000537260"/>
    </source>
</evidence>
<keyword evidence="3" id="KW-0804">Transcription</keyword>
<reference evidence="5 6" key="1">
    <citation type="submission" date="2020-07" db="EMBL/GenBank/DDBJ databases">
        <title>Sequencing the genomes of 1000 actinobacteria strains.</title>
        <authorList>
            <person name="Klenk H.-P."/>
        </authorList>
    </citation>
    <scope>NUCLEOTIDE SEQUENCE [LARGE SCALE GENOMIC DNA]</scope>
    <source>
        <strain evidence="5 6">LI1</strain>
    </source>
</reference>
<dbReference type="Pfam" id="PF00392">
    <property type="entry name" value="GntR"/>
    <property type="match status" value="1"/>
</dbReference>
<dbReference type="PANTHER" id="PTHR43537">
    <property type="entry name" value="TRANSCRIPTIONAL REGULATOR, GNTR FAMILY"/>
    <property type="match status" value="1"/>
</dbReference>
<dbReference type="RefSeq" id="WP_179578174.1">
    <property type="nucleotide sequence ID" value="NZ_JACCFM010000001.1"/>
</dbReference>
<evidence type="ECO:0000259" key="4">
    <source>
        <dbReference type="PROSITE" id="PS50949"/>
    </source>
</evidence>
<dbReference type="Gene3D" id="1.20.120.530">
    <property type="entry name" value="GntR ligand-binding domain-like"/>
    <property type="match status" value="1"/>
</dbReference>
<dbReference type="SMART" id="SM00345">
    <property type="entry name" value="HTH_GNTR"/>
    <property type="match status" value="1"/>
</dbReference>
<evidence type="ECO:0000313" key="5">
    <source>
        <dbReference type="EMBL" id="NYJ19402.1"/>
    </source>
</evidence>
<dbReference type="CDD" id="cd07377">
    <property type="entry name" value="WHTH_GntR"/>
    <property type="match status" value="1"/>
</dbReference>
<keyword evidence="2 5" id="KW-0238">DNA-binding</keyword>
<gene>
    <name evidence="5" type="ORF">HNR05_001193</name>
</gene>
<organism evidence="5 6">
    <name type="scientific">Glaciibacter psychrotolerans</name>
    <dbReference type="NCBI Taxonomy" id="670054"/>
    <lineage>
        <taxon>Bacteria</taxon>
        <taxon>Bacillati</taxon>
        <taxon>Actinomycetota</taxon>
        <taxon>Actinomycetes</taxon>
        <taxon>Micrococcales</taxon>
        <taxon>Microbacteriaceae</taxon>
        <taxon>Glaciibacter</taxon>
    </lineage>
</organism>
<dbReference type="PANTHER" id="PTHR43537:SF24">
    <property type="entry name" value="GLUCONATE OPERON TRANSCRIPTIONAL REPRESSOR"/>
    <property type="match status" value="1"/>
</dbReference>
<dbReference type="InterPro" id="IPR011711">
    <property type="entry name" value="GntR_C"/>
</dbReference>
<dbReference type="GO" id="GO:0003677">
    <property type="term" value="F:DNA binding"/>
    <property type="evidence" value="ECO:0007669"/>
    <property type="project" value="UniProtKB-KW"/>
</dbReference>
<dbReference type="AlphaFoldDB" id="A0A7Z0J5E9"/>
<keyword evidence="1" id="KW-0805">Transcription regulation</keyword>
<sequence length="252" mass="27427">MPQYIGSGGAARAAVFAPLEGAGRAELVSQRLTDAIVLGVLGNGERLPSEADLAKQFGVATVTAREALETLRDNRLVVTRRGRDGGSFVTFTDQDYPALLAERLRALSRVEIRDIGVHYSAIASMAAELAADRSTPADAENLRRLLATIDRAHEGSCRRGQLTFSLDVAALSQSARLVREELRMQAEFGSFIWLGLREQPNRDRAADRRKQIVAAIESVDSDAARRATAILIDEAIEALIDAKTELELERDS</sequence>
<dbReference type="InterPro" id="IPR008920">
    <property type="entry name" value="TF_FadR/GntR_C"/>
</dbReference>
<dbReference type="GO" id="GO:0003700">
    <property type="term" value="F:DNA-binding transcription factor activity"/>
    <property type="evidence" value="ECO:0007669"/>
    <property type="project" value="InterPro"/>
</dbReference>
<proteinExistence type="predicted"/>
<dbReference type="InterPro" id="IPR036388">
    <property type="entry name" value="WH-like_DNA-bd_sf"/>
</dbReference>
<accession>A0A7Z0J5E9</accession>
<evidence type="ECO:0000256" key="1">
    <source>
        <dbReference type="ARBA" id="ARBA00023015"/>
    </source>
</evidence>
<evidence type="ECO:0000256" key="2">
    <source>
        <dbReference type="ARBA" id="ARBA00023125"/>
    </source>
</evidence>
<dbReference type="SUPFAM" id="SSF48008">
    <property type="entry name" value="GntR ligand-binding domain-like"/>
    <property type="match status" value="1"/>
</dbReference>
<feature type="domain" description="HTH gntR-type" evidence="4">
    <location>
        <begin position="22"/>
        <end position="92"/>
    </location>
</feature>
<dbReference type="InterPro" id="IPR036390">
    <property type="entry name" value="WH_DNA-bd_sf"/>
</dbReference>
<name>A0A7Z0J5E9_9MICO</name>
<dbReference type="EMBL" id="JACCFM010000001">
    <property type="protein sequence ID" value="NYJ19402.1"/>
    <property type="molecule type" value="Genomic_DNA"/>
</dbReference>
<keyword evidence="6" id="KW-1185">Reference proteome</keyword>
<dbReference type="Proteomes" id="UP000537260">
    <property type="component" value="Unassembled WGS sequence"/>
</dbReference>
<comment type="caution">
    <text evidence="5">The sequence shown here is derived from an EMBL/GenBank/DDBJ whole genome shotgun (WGS) entry which is preliminary data.</text>
</comment>